<dbReference type="AlphaFoldDB" id="A0A3D8JWE4"/>
<gene>
    <name evidence="2" type="ORF">DWV00_19950</name>
</gene>
<dbReference type="OrthoDB" id="9123994at2"/>
<accession>A0A3D8JWE4</accession>
<comment type="caution">
    <text evidence="2">The sequence shown here is derived from an EMBL/GenBank/DDBJ whole genome shotgun (WGS) entry which is preliminary data.</text>
</comment>
<name>A0A3D8JWE4_9BURK</name>
<evidence type="ECO:0000256" key="1">
    <source>
        <dbReference type="SAM" id="MobiDB-lite"/>
    </source>
</evidence>
<proteinExistence type="predicted"/>
<evidence type="ECO:0000313" key="3">
    <source>
        <dbReference type="Proteomes" id="UP000256838"/>
    </source>
</evidence>
<dbReference type="EMBL" id="QRGA01000011">
    <property type="protein sequence ID" value="RDU96936.1"/>
    <property type="molecule type" value="Genomic_DNA"/>
</dbReference>
<evidence type="ECO:0000313" key="2">
    <source>
        <dbReference type="EMBL" id="RDU96936.1"/>
    </source>
</evidence>
<keyword evidence="3" id="KW-1185">Reference proteome</keyword>
<protein>
    <submittedName>
        <fullName evidence="2">Uncharacterized protein</fullName>
    </submittedName>
</protein>
<organism evidence="2 3">
    <name type="scientific">Trinickia dinghuensis</name>
    <dbReference type="NCBI Taxonomy" id="2291023"/>
    <lineage>
        <taxon>Bacteria</taxon>
        <taxon>Pseudomonadati</taxon>
        <taxon>Pseudomonadota</taxon>
        <taxon>Betaproteobacteria</taxon>
        <taxon>Burkholderiales</taxon>
        <taxon>Burkholderiaceae</taxon>
        <taxon>Trinickia</taxon>
    </lineage>
</organism>
<feature type="region of interest" description="Disordered" evidence="1">
    <location>
        <begin position="494"/>
        <end position="517"/>
    </location>
</feature>
<sequence>MSSEQRQLAAGSVTFDPPDGAQIPEGVVRNCTITTTDPVEQNAKIILKQATPDPRFRINGLAQAEVTLSKGRGAFTVSRTYPASVEIRPDTTHEIVAQYEGANIGNVTYTMIVRDALTIVPPTQPEFAVFAGDNLSMQLHGIDGEDQPVGGLKIRMQCYQSNVQFFDANGDEITGTMYDPGGQRALYGDYVTDNTNGLDLGIAGGELGAKNTGIFDIAYDVIGFNNPKNFTLVVADDQIMGGSLSAPILSAASPSLNLGGAATTFVRLLKAPIGVRPDAKVVFIVNGLPVSPYSLTVQEAVEMGYELPKLWFTKESIEGVDPKNKAQIYYMIQSESSDITETRSGVKKFDTFGTVVNAPDPNLGPRKLPMPTLGNVNTVNSSVIQGGVLPVEIDFTDGGVSAGSDGFITLYANGYLSNTSTILDHAETITQSFKTKAGKNVIDVDAGKLWGFTDSATFKPSNLKMDYYVTPGAPPAEAAQGDVSKDDEFWKQRDASKQYSKFDPNGWTLATPLPPTP</sequence>
<reference evidence="2 3" key="1">
    <citation type="submission" date="2018-08" db="EMBL/GenBank/DDBJ databases">
        <title>Paraburkholderia sp. DHOM06 isolated from forest soil.</title>
        <authorList>
            <person name="Gao Z.-H."/>
            <person name="Qiu L.-H."/>
        </authorList>
    </citation>
    <scope>NUCLEOTIDE SEQUENCE [LARGE SCALE GENOMIC DNA]</scope>
    <source>
        <strain evidence="2 3">DHOM06</strain>
    </source>
</reference>
<dbReference type="RefSeq" id="WP_115535333.1">
    <property type="nucleotide sequence ID" value="NZ_QRGA01000011.1"/>
</dbReference>
<feature type="region of interest" description="Disordered" evidence="1">
    <location>
        <begin position="1"/>
        <end position="22"/>
    </location>
</feature>
<dbReference type="Proteomes" id="UP000256838">
    <property type="component" value="Unassembled WGS sequence"/>
</dbReference>